<organism evidence="10 11">
    <name type="scientific">Vairimorpha necatrix</name>
    <dbReference type="NCBI Taxonomy" id="6039"/>
    <lineage>
        <taxon>Eukaryota</taxon>
        <taxon>Fungi</taxon>
        <taxon>Fungi incertae sedis</taxon>
        <taxon>Microsporidia</taxon>
        <taxon>Nosematidae</taxon>
        <taxon>Vairimorpha</taxon>
    </lineage>
</organism>
<keyword evidence="2 9" id="KW-0489">Methyltransferase</keyword>
<evidence type="ECO:0000313" key="11">
    <source>
        <dbReference type="Proteomes" id="UP001334084"/>
    </source>
</evidence>
<dbReference type="AlphaFoldDB" id="A0AAX4JE02"/>
<name>A0AAX4JE02_9MICR</name>
<evidence type="ECO:0000256" key="6">
    <source>
        <dbReference type="ARBA" id="ARBA00022884"/>
    </source>
</evidence>
<keyword evidence="5 9" id="KW-0819">tRNA processing</keyword>
<keyword evidence="4 9" id="KW-0949">S-adenosyl-L-methionine</keyword>
<evidence type="ECO:0000313" key="10">
    <source>
        <dbReference type="EMBL" id="WUR04111.1"/>
    </source>
</evidence>
<dbReference type="GeneID" id="90541933"/>
<evidence type="ECO:0000256" key="5">
    <source>
        <dbReference type="ARBA" id="ARBA00022694"/>
    </source>
</evidence>
<dbReference type="PANTHER" id="PTHR10631:SF3">
    <property type="entry name" value="TRNA (GUANINE(26)-N(2))-DIMETHYLTRANSFERASE"/>
    <property type="match status" value="1"/>
</dbReference>
<evidence type="ECO:0000256" key="4">
    <source>
        <dbReference type="ARBA" id="ARBA00022691"/>
    </source>
</evidence>
<dbReference type="FunFam" id="3.30.56.70:FF:000001">
    <property type="entry name" value="tRNA (guanine(26)-N(2))-dimethyltransferase"/>
    <property type="match status" value="1"/>
</dbReference>
<dbReference type="GO" id="GO:0000049">
    <property type="term" value="F:tRNA binding"/>
    <property type="evidence" value="ECO:0007669"/>
    <property type="project" value="UniProtKB-UniRule"/>
</dbReference>
<accession>A0AAX4JE02</accession>
<dbReference type="PANTHER" id="PTHR10631">
    <property type="entry name" value="N 2 ,N 2 -DIMETHYLGUANOSINE TRNA METHYLTRANSFERASE"/>
    <property type="match status" value="1"/>
</dbReference>
<dbReference type="RefSeq" id="XP_065330256.1">
    <property type="nucleotide sequence ID" value="XM_065474184.1"/>
</dbReference>
<gene>
    <name evidence="10" type="ORF">VNE69_07177</name>
</gene>
<dbReference type="EC" id="2.1.1.216" evidence="7 9"/>
<evidence type="ECO:0000256" key="1">
    <source>
        <dbReference type="ARBA" id="ARBA00022555"/>
    </source>
</evidence>
<dbReference type="InterPro" id="IPR029063">
    <property type="entry name" value="SAM-dependent_MTases_sf"/>
</dbReference>
<comment type="catalytic activity">
    <reaction evidence="8 9">
        <text>guanosine(26) in tRNA + 2 S-adenosyl-L-methionine = N(2)-dimethylguanosine(26) in tRNA + 2 S-adenosyl-L-homocysteine + 2 H(+)</text>
        <dbReference type="Rhea" id="RHEA:43140"/>
        <dbReference type="Rhea" id="RHEA-COMP:10359"/>
        <dbReference type="Rhea" id="RHEA-COMP:10360"/>
        <dbReference type="ChEBI" id="CHEBI:15378"/>
        <dbReference type="ChEBI" id="CHEBI:57856"/>
        <dbReference type="ChEBI" id="CHEBI:59789"/>
        <dbReference type="ChEBI" id="CHEBI:74269"/>
        <dbReference type="ChEBI" id="CHEBI:74513"/>
        <dbReference type="EC" id="2.1.1.216"/>
    </reaction>
</comment>
<evidence type="ECO:0000256" key="7">
    <source>
        <dbReference type="ARBA" id="ARBA00039099"/>
    </source>
</evidence>
<dbReference type="GO" id="GO:0002940">
    <property type="term" value="P:tRNA N2-guanine methylation"/>
    <property type="evidence" value="ECO:0007669"/>
    <property type="project" value="TreeGrafter"/>
</dbReference>
<dbReference type="Proteomes" id="UP001334084">
    <property type="component" value="Chromosome 7"/>
</dbReference>
<dbReference type="Pfam" id="PF02005">
    <property type="entry name" value="TRM"/>
    <property type="match status" value="1"/>
</dbReference>
<dbReference type="SUPFAM" id="SSF53335">
    <property type="entry name" value="S-adenosyl-L-methionine-dependent methyltransferases"/>
    <property type="match status" value="1"/>
</dbReference>
<evidence type="ECO:0000256" key="3">
    <source>
        <dbReference type="ARBA" id="ARBA00022679"/>
    </source>
</evidence>
<keyword evidence="3 9" id="KW-0808">Transferase</keyword>
<reference evidence="10" key="1">
    <citation type="journal article" date="2024" name="BMC Genomics">
        <title>Functional annotation of a divergent genome using sequence and structure-based similarity.</title>
        <authorList>
            <person name="Svedberg D."/>
            <person name="Winiger R.R."/>
            <person name="Berg A."/>
            <person name="Sharma H."/>
            <person name="Tellgren-Roth C."/>
            <person name="Debrunner-Vossbrinck B.A."/>
            <person name="Vossbrinck C.R."/>
            <person name="Barandun J."/>
        </authorList>
    </citation>
    <scope>NUCLEOTIDE SEQUENCE</scope>
    <source>
        <strain evidence="10">Illinois isolate</strain>
    </source>
</reference>
<dbReference type="PROSITE" id="PS51626">
    <property type="entry name" value="SAM_MT_TRM1"/>
    <property type="match status" value="1"/>
</dbReference>
<keyword evidence="11" id="KW-1185">Reference proteome</keyword>
<dbReference type="InterPro" id="IPR002905">
    <property type="entry name" value="Trm1"/>
</dbReference>
<evidence type="ECO:0000256" key="8">
    <source>
        <dbReference type="ARBA" id="ARBA00051897"/>
    </source>
</evidence>
<dbReference type="KEGG" id="vnx:VNE69_07177"/>
<dbReference type="InterPro" id="IPR042296">
    <property type="entry name" value="tRNA_met_Trm1_C"/>
</dbReference>
<evidence type="ECO:0000256" key="2">
    <source>
        <dbReference type="ARBA" id="ARBA00022603"/>
    </source>
</evidence>
<keyword evidence="6 9" id="KW-0694">RNA-binding</keyword>
<comment type="similarity">
    <text evidence="9">Belongs to the class I-like SAM-binding methyltransferase superfamily. Trm1 family.</text>
</comment>
<dbReference type="GO" id="GO:0160104">
    <property type="term" value="F:tRNA (guanine(26)-N2)-dimethyltransferase activity"/>
    <property type="evidence" value="ECO:0007669"/>
    <property type="project" value="UniProtKB-UniRule"/>
</dbReference>
<evidence type="ECO:0000256" key="9">
    <source>
        <dbReference type="PROSITE-ProRule" id="PRU00958"/>
    </source>
</evidence>
<dbReference type="Gene3D" id="3.40.50.150">
    <property type="entry name" value="Vaccinia Virus protein VP39"/>
    <property type="match status" value="1"/>
</dbReference>
<keyword evidence="1 9" id="KW-0820">tRNA-binding</keyword>
<dbReference type="Gene3D" id="3.30.56.70">
    <property type="entry name" value="N2,N2-dimethylguanosine tRNA methyltransferase, C-terminal domain"/>
    <property type="match status" value="1"/>
</dbReference>
<proteinExistence type="inferred from homology"/>
<dbReference type="EMBL" id="CP142732">
    <property type="protein sequence ID" value="WUR04111.1"/>
    <property type="molecule type" value="Genomic_DNA"/>
</dbReference>
<protein>
    <recommendedName>
        <fullName evidence="7 9">tRNA (guanine(26)-N(2))-dimethyltransferase</fullName>
        <ecNumber evidence="7 9">2.1.1.216</ecNumber>
    </recommendedName>
</protein>
<sequence length="485" mass="56006">MNNRTNLSEEEIKQKEQRNNFESYNIENEYDLISEGLAKIKKQNNTFYNPAQKTNRDISILVIEEYFKNKKKLDDNKKNIKILDAMSATGLRGLRYLKEIPNSQIFFNDINDNAIETINNNLQFNGIPPNEINFFDKNFQNIREEAKNTNIIKSDCNVLMCTLQNYFDVIDIDPFGSCSEFMENAFRAIKHNGLICFTSTDKGVLITNESKCIVKYETIILKRFSQNEMALRGLLSCVSRHAAKFGISIEPLISLSLDFYLRVFVRIRKRSEKRVVCDNGLFYLCPCGNSKSVDRKQHKNIFNLNFKFFNDNNSGLITDLKDLMTNIIVSDDNNCDVCCKKMKICGPFWNKQLHSEDFVKNLLNKINMDDKRLIGIFNFLDQEIQSMWYYEIGAICKNLKTNCIKIKSMLTALKNLGFDVSLTHCDISAFKTNAPLKIIRQIVRIGNLESESEIFSKNEFVENLMSREYFKGLIASGLGPLPLPE</sequence>